<dbReference type="RefSeq" id="WP_234614036.1">
    <property type="nucleotide sequence ID" value="NZ_CP098806.1"/>
</dbReference>
<dbReference type="SUPFAM" id="SSF53335">
    <property type="entry name" value="S-adenosyl-L-methionine-dependent methyltransferases"/>
    <property type="match status" value="1"/>
</dbReference>
<dbReference type="Proteomes" id="UP001139700">
    <property type="component" value="Unassembled WGS sequence"/>
</dbReference>
<dbReference type="PANTHER" id="PTHR43464:SF19">
    <property type="entry name" value="UBIQUINONE BIOSYNTHESIS O-METHYLTRANSFERASE, MITOCHONDRIAL"/>
    <property type="match status" value="1"/>
</dbReference>
<proteinExistence type="predicted"/>
<dbReference type="InterPro" id="IPR029063">
    <property type="entry name" value="SAM-dependent_MTases_sf"/>
</dbReference>
<dbReference type="PANTHER" id="PTHR43464">
    <property type="entry name" value="METHYLTRANSFERASE"/>
    <property type="match status" value="1"/>
</dbReference>
<comment type="caution">
    <text evidence="4">The sequence shown here is derived from an EMBL/GenBank/DDBJ whole genome shotgun (WGS) entry which is preliminary data.</text>
</comment>
<reference evidence="4" key="1">
    <citation type="submission" date="2021-12" db="EMBL/GenBank/DDBJ databases">
        <title>Novel species in genus Dyadobacter.</title>
        <authorList>
            <person name="Ma C."/>
        </authorList>
    </citation>
    <scope>NUCLEOTIDE SEQUENCE</scope>
    <source>
        <strain evidence="4">CY399</strain>
    </source>
</reference>
<protein>
    <submittedName>
        <fullName evidence="4">Nodulation S family protein</fullName>
    </submittedName>
</protein>
<name>A0A9X1T9I9_9BACT</name>
<keyword evidence="1" id="KW-0489">Methyltransferase</keyword>
<dbReference type="GO" id="GO:0009312">
    <property type="term" value="P:oligosaccharide biosynthetic process"/>
    <property type="evidence" value="ECO:0007669"/>
    <property type="project" value="InterPro"/>
</dbReference>
<keyword evidence="5" id="KW-1185">Reference proteome</keyword>
<sequence length="197" mass="22481">MSDEKGTLPEDYFNDVYRNSNDPWNFETSEYESKKYLATLNALTKDHYKSAFEIGCSIGVLTEMLAPRCASLLAVDAAEAPLVLARRRLKEFAHVTVEKMAVPEQFPEEEFDLIILSEVGYYFAMPDLKKLQAKMLQYLTKGGQLLLIHWTPEVHDYPLTGDQVHEVFISASGPSQPLKLLHSVRAETYRLDSFEKQ</sequence>
<evidence type="ECO:0000313" key="4">
    <source>
        <dbReference type="EMBL" id="MCF0041360.1"/>
    </source>
</evidence>
<evidence type="ECO:0000256" key="2">
    <source>
        <dbReference type="ARBA" id="ARBA00022679"/>
    </source>
</evidence>
<keyword evidence="3" id="KW-0949">S-adenosyl-L-methionine</keyword>
<dbReference type="GO" id="GO:0032259">
    <property type="term" value="P:methylation"/>
    <property type="evidence" value="ECO:0007669"/>
    <property type="project" value="UniProtKB-KW"/>
</dbReference>
<evidence type="ECO:0000256" key="3">
    <source>
        <dbReference type="ARBA" id="ARBA00022691"/>
    </source>
</evidence>
<keyword evidence="2" id="KW-0808">Transferase</keyword>
<organism evidence="4 5">
    <name type="scientific">Dyadobacter fanqingshengii</name>
    <dbReference type="NCBI Taxonomy" id="2906443"/>
    <lineage>
        <taxon>Bacteria</taxon>
        <taxon>Pseudomonadati</taxon>
        <taxon>Bacteroidota</taxon>
        <taxon>Cytophagia</taxon>
        <taxon>Cytophagales</taxon>
        <taxon>Spirosomataceae</taxon>
        <taxon>Dyadobacter</taxon>
    </lineage>
</organism>
<dbReference type="Gene3D" id="3.40.50.150">
    <property type="entry name" value="Vaccinia Virus protein VP39"/>
    <property type="match status" value="1"/>
</dbReference>
<dbReference type="GO" id="GO:0008757">
    <property type="term" value="F:S-adenosylmethionine-dependent methyltransferase activity"/>
    <property type="evidence" value="ECO:0007669"/>
    <property type="project" value="InterPro"/>
</dbReference>
<accession>A0A9X1T9I9</accession>
<dbReference type="AlphaFoldDB" id="A0A9X1T9I9"/>
<gene>
    <name evidence="4" type="ORF">LXM24_14750</name>
</gene>
<evidence type="ECO:0000256" key="1">
    <source>
        <dbReference type="ARBA" id="ARBA00022603"/>
    </source>
</evidence>
<dbReference type="InterPro" id="IPR008715">
    <property type="entry name" value="SAM-MeTfrase_NodS-like"/>
</dbReference>
<dbReference type="Pfam" id="PF05401">
    <property type="entry name" value="NodS"/>
    <property type="match status" value="1"/>
</dbReference>
<evidence type="ECO:0000313" key="5">
    <source>
        <dbReference type="Proteomes" id="UP001139700"/>
    </source>
</evidence>
<dbReference type="EMBL" id="JAJTTA010000002">
    <property type="protein sequence ID" value="MCF0041360.1"/>
    <property type="molecule type" value="Genomic_DNA"/>
</dbReference>
<dbReference type="CDD" id="cd02440">
    <property type="entry name" value="AdoMet_MTases"/>
    <property type="match status" value="1"/>
</dbReference>